<dbReference type="InterPro" id="IPR012373">
    <property type="entry name" value="Ferrdict_sens_TM"/>
</dbReference>
<dbReference type="GO" id="GO:0016989">
    <property type="term" value="F:sigma factor antagonist activity"/>
    <property type="evidence" value="ECO:0007669"/>
    <property type="project" value="TreeGrafter"/>
</dbReference>
<dbReference type="Gene3D" id="2.60.120.1440">
    <property type="match status" value="1"/>
</dbReference>
<keyword evidence="1" id="KW-0472">Membrane</keyword>
<dbReference type="Gene3D" id="3.55.50.30">
    <property type="match status" value="1"/>
</dbReference>
<gene>
    <name evidence="4" type="ORF">DW712_06775</name>
</gene>
<dbReference type="InterPro" id="IPR032508">
    <property type="entry name" value="FecR_C"/>
</dbReference>
<name>A0A414LGJ2_9BACE</name>
<evidence type="ECO:0000259" key="2">
    <source>
        <dbReference type="Pfam" id="PF04773"/>
    </source>
</evidence>
<sequence length="341" mass="39260">MNISEDLLVRYLQGEYTSEELATVKAWESQSDDNKKILEQLYFILQASERLQKMNAASPEAALLNLKKKISSRRYSSFFHQSLMVTQRIAAVLFIPIFILAGYLILQDYSNTQRYVEVKTNSGMISSFDLPDGSKVWLNSGGKLKYPAEFSSKKREVHLEGQGYFSVKRDEDAPFMVRIDDFYSVEVLGTEFNITAYEDDHLIETTLVTGKVKLNIHLVDGRLIQKLLKPNEKATYNRETHRLCIATVNTESDKVWREGKIIFCQHPMEQVLKVLSRYYNVRFAVKNPKIMQSEITAKFTNEPLQQVLGYLELASGIKFKIKHPDKIENDTLSTSVIEVYK</sequence>
<feature type="domain" description="FecR protein" evidence="2">
    <location>
        <begin position="118"/>
        <end position="213"/>
    </location>
</feature>
<comment type="caution">
    <text evidence="4">The sequence shown here is derived from an EMBL/GenBank/DDBJ whole genome shotgun (WGS) entry which is preliminary data.</text>
</comment>
<dbReference type="Proteomes" id="UP000285650">
    <property type="component" value="Unassembled WGS sequence"/>
</dbReference>
<dbReference type="AlphaFoldDB" id="A0A414LGJ2"/>
<dbReference type="Pfam" id="PF16344">
    <property type="entry name" value="FecR_C"/>
    <property type="match status" value="1"/>
</dbReference>
<reference evidence="4 5" key="1">
    <citation type="submission" date="2018-08" db="EMBL/GenBank/DDBJ databases">
        <title>A genome reference for cultivated species of the human gut microbiota.</title>
        <authorList>
            <person name="Zou Y."/>
            <person name="Xue W."/>
            <person name="Luo G."/>
        </authorList>
    </citation>
    <scope>NUCLEOTIDE SEQUENCE [LARGE SCALE GENOMIC DNA]</scope>
    <source>
        <strain evidence="4 5">AM27-17</strain>
    </source>
</reference>
<dbReference type="InterPro" id="IPR006860">
    <property type="entry name" value="FecR"/>
</dbReference>
<accession>A0A414LGJ2</accession>
<evidence type="ECO:0000259" key="3">
    <source>
        <dbReference type="Pfam" id="PF16344"/>
    </source>
</evidence>
<proteinExistence type="predicted"/>
<dbReference type="RefSeq" id="WP_118221365.1">
    <property type="nucleotide sequence ID" value="NZ_JADNIJ010000011.1"/>
</dbReference>
<keyword evidence="1" id="KW-1133">Transmembrane helix</keyword>
<evidence type="ECO:0000313" key="4">
    <source>
        <dbReference type="EMBL" id="RHE93758.1"/>
    </source>
</evidence>
<protein>
    <submittedName>
        <fullName evidence="4">FecR family protein</fullName>
    </submittedName>
</protein>
<dbReference type="PIRSF" id="PIRSF018266">
    <property type="entry name" value="FecR"/>
    <property type="match status" value="1"/>
</dbReference>
<keyword evidence="1" id="KW-0812">Transmembrane</keyword>
<evidence type="ECO:0000313" key="5">
    <source>
        <dbReference type="Proteomes" id="UP000285650"/>
    </source>
</evidence>
<feature type="transmembrane region" description="Helical" evidence="1">
    <location>
        <begin position="89"/>
        <end position="106"/>
    </location>
</feature>
<dbReference type="PANTHER" id="PTHR30273">
    <property type="entry name" value="PERIPLASMIC SIGNAL SENSOR AND SIGMA FACTOR ACTIVATOR FECR-RELATED"/>
    <property type="match status" value="1"/>
</dbReference>
<dbReference type="Pfam" id="PF04773">
    <property type="entry name" value="FecR"/>
    <property type="match status" value="1"/>
</dbReference>
<evidence type="ECO:0000256" key="1">
    <source>
        <dbReference type="SAM" id="Phobius"/>
    </source>
</evidence>
<dbReference type="EMBL" id="QSKV01000003">
    <property type="protein sequence ID" value="RHE93758.1"/>
    <property type="molecule type" value="Genomic_DNA"/>
</dbReference>
<dbReference type="FunFam" id="2.60.120.1440:FF:000001">
    <property type="entry name" value="Putative anti-sigma factor"/>
    <property type="match status" value="1"/>
</dbReference>
<feature type="domain" description="Protein FecR C-terminal" evidence="3">
    <location>
        <begin position="260"/>
        <end position="323"/>
    </location>
</feature>
<organism evidence="4 5">
    <name type="scientific">Bacteroides intestinalis</name>
    <dbReference type="NCBI Taxonomy" id="329854"/>
    <lineage>
        <taxon>Bacteria</taxon>
        <taxon>Pseudomonadati</taxon>
        <taxon>Bacteroidota</taxon>
        <taxon>Bacteroidia</taxon>
        <taxon>Bacteroidales</taxon>
        <taxon>Bacteroidaceae</taxon>
        <taxon>Bacteroides</taxon>
    </lineage>
</organism>
<dbReference type="PANTHER" id="PTHR30273:SF2">
    <property type="entry name" value="PROTEIN FECR"/>
    <property type="match status" value="1"/>
</dbReference>